<evidence type="ECO:0000256" key="1">
    <source>
        <dbReference type="ARBA" id="ARBA00004304"/>
    </source>
</evidence>
<geneLocation type="mitochondrion" evidence="14"/>
<evidence type="ECO:0000256" key="9">
    <source>
        <dbReference type="ARBA" id="ARBA00023065"/>
    </source>
</evidence>
<comment type="similarity">
    <text evidence="2 12">Belongs to the ATPase protein 8 family.</text>
</comment>
<comment type="subunit">
    <text evidence="3">F-type ATPases have 2 components, CF(1) - the catalytic core - and CF(0) - the membrane proton channel.</text>
</comment>
<evidence type="ECO:0000256" key="6">
    <source>
        <dbReference type="ARBA" id="ARBA00022692"/>
    </source>
</evidence>
<keyword evidence="9 12" id="KW-0406">Ion transport</keyword>
<evidence type="ECO:0000256" key="5">
    <source>
        <dbReference type="ARBA" id="ARBA00022547"/>
    </source>
</evidence>
<keyword evidence="10 12" id="KW-0496">Mitochondrion</keyword>
<protein>
    <recommendedName>
        <fullName evidence="12">ATP synthase complex subunit 8</fullName>
    </recommendedName>
</protein>
<keyword evidence="7 12" id="KW-0375">Hydrogen ion transport</keyword>
<sequence>MPQMAPINWLILFMLFMLIFYFTMNTIYFNFIKLINKKNSKKMLIKNYNKFI</sequence>
<gene>
    <name evidence="14" type="primary">ATP8</name>
</gene>
<evidence type="ECO:0000256" key="8">
    <source>
        <dbReference type="ARBA" id="ARBA00022989"/>
    </source>
</evidence>
<comment type="subcellular location">
    <subcellularLocation>
        <location evidence="1 12">Mitochondrion membrane</location>
        <topology evidence="1 12">Single-pass membrane protein</topology>
    </subcellularLocation>
</comment>
<evidence type="ECO:0000256" key="7">
    <source>
        <dbReference type="ARBA" id="ARBA00022781"/>
    </source>
</evidence>
<evidence type="ECO:0000256" key="4">
    <source>
        <dbReference type="ARBA" id="ARBA00022448"/>
    </source>
</evidence>
<evidence type="ECO:0000256" key="3">
    <source>
        <dbReference type="ARBA" id="ARBA00011291"/>
    </source>
</evidence>
<proteinExistence type="inferred from homology"/>
<organism evidence="14">
    <name type="scientific">Kaltenbachiella japonica</name>
    <dbReference type="NCBI Taxonomy" id="1308595"/>
    <lineage>
        <taxon>Eukaryota</taxon>
        <taxon>Metazoa</taxon>
        <taxon>Ecdysozoa</taxon>
        <taxon>Arthropoda</taxon>
        <taxon>Hexapoda</taxon>
        <taxon>Insecta</taxon>
        <taxon>Pterygota</taxon>
        <taxon>Neoptera</taxon>
        <taxon>Paraneoptera</taxon>
        <taxon>Hemiptera</taxon>
        <taxon>Sternorrhyncha</taxon>
        <taxon>Aphidomorpha</taxon>
        <taxon>Aphidoidea</taxon>
        <taxon>Aphididae</taxon>
        <taxon>Eriosomatinae</taxon>
        <taxon>Eriosomatini</taxon>
        <taxon>Kaltenbachiella</taxon>
    </lineage>
</organism>
<dbReference type="GO" id="GO:0015986">
    <property type="term" value="P:proton motive force-driven ATP synthesis"/>
    <property type="evidence" value="ECO:0007669"/>
    <property type="project" value="InterPro"/>
</dbReference>
<accession>A0A096VKA5</accession>
<dbReference type="Pfam" id="PF00895">
    <property type="entry name" value="ATP-synt_8"/>
    <property type="match status" value="1"/>
</dbReference>
<keyword evidence="6 12" id="KW-0812">Transmembrane</keyword>
<dbReference type="EMBL" id="KC197325">
    <property type="protein sequence ID" value="AGI97896.1"/>
    <property type="molecule type" value="Genomic_DNA"/>
</dbReference>
<evidence type="ECO:0000256" key="13">
    <source>
        <dbReference type="SAM" id="Phobius"/>
    </source>
</evidence>
<evidence type="ECO:0000313" key="14">
    <source>
        <dbReference type="EMBL" id="AGI97896.1"/>
    </source>
</evidence>
<dbReference type="GO" id="GO:0031966">
    <property type="term" value="C:mitochondrial membrane"/>
    <property type="evidence" value="ECO:0007669"/>
    <property type="project" value="UniProtKB-SubCell"/>
</dbReference>
<keyword evidence="11 13" id="KW-0472">Membrane</keyword>
<dbReference type="GO" id="GO:0015078">
    <property type="term" value="F:proton transmembrane transporter activity"/>
    <property type="evidence" value="ECO:0007669"/>
    <property type="project" value="InterPro"/>
</dbReference>
<evidence type="ECO:0000256" key="10">
    <source>
        <dbReference type="ARBA" id="ARBA00023128"/>
    </source>
</evidence>
<dbReference type="GO" id="GO:0045259">
    <property type="term" value="C:proton-transporting ATP synthase complex"/>
    <property type="evidence" value="ECO:0007669"/>
    <property type="project" value="UniProtKB-KW"/>
</dbReference>
<dbReference type="AlphaFoldDB" id="A0A096VKA5"/>
<evidence type="ECO:0000256" key="2">
    <source>
        <dbReference type="ARBA" id="ARBA00008892"/>
    </source>
</evidence>
<dbReference type="InterPro" id="IPR001421">
    <property type="entry name" value="ATP8_metazoa"/>
</dbReference>
<evidence type="ECO:0000256" key="12">
    <source>
        <dbReference type="RuleBase" id="RU003661"/>
    </source>
</evidence>
<reference evidence="14" key="1">
    <citation type="submission" date="2012-11" db="EMBL/GenBank/DDBJ databases">
        <title>Barcoding gall-forming aphids (Eriosomatinae: Eriosomatini) and detecting new barcoding loci for gall forming aphid species identification.</title>
        <authorList>
            <person name="Lee W."/>
            <person name="Akimoto S.-I."/>
        </authorList>
    </citation>
    <scope>NUCLEOTIDE SEQUENCE</scope>
    <source>
        <strain evidence="14">Hokkaido00-1</strain>
    </source>
</reference>
<keyword evidence="8 13" id="KW-1133">Transmembrane helix</keyword>
<feature type="transmembrane region" description="Helical" evidence="13">
    <location>
        <begin position="6"/>
        <end position="32"/>
    </location>
</feature>
<keyword evidence="5 12" id="KW-0138">CF(0)</keyword>
<evidence type="ECO:0000256" key="11">
    <source>
        <dbReference type="ARBA" id="ARBA00023136"/>
    </source>
</evidence>
<name>A0A096VKA5_9HEMI</name>
<keyword evidence="4 12" id="KW-0813">Transport</keyword>